<evidence type="ECO:0008006" key="5">
    <source>
        <dbReference type="Google" id="ProtNLM"/>
    </source>
</evidence>
<dbReference type="InterPro" id="IPR036412">
    <property type="entry name" value="HAD-like_sf"/>
</dbReference>
<dbReference type="Proteomes" id="UP000600946">
    <property type="component" value="Unassembled WGS sequence"/>
</dbReference>
<reference evidence="4" key="1">
    <citation type="journal article" date="2019" name="Int. J. Syst. Evol. Microbiol.">
        <title>The Global Catalogue of Microorganisms (GCM) 10K type strain sequencing project: providing services to taxonomists for standard genome sequencing and annotation.</title>
        <authorList>
            <consortium name="The Broad Institute Genomics Platform"/>
            <consortium name="The Broad Institute Genome Sequencing Center for Infectious Disease"/>
            <person name="Wu L."/>
            <person name="Ma J."/>
        </authorList>
    </citation>
    <scope>NUCLEOTIDE SEQUENCE [LARGE SCALE GENOMIC DNA]</scope>
    <source>
        <strain evidence="4">JCM 4594</strain>
    </source>
</reference>
<comment type="caution">
    <text evidence="3">The sequence shown here is derived from an EMBL/GenBank/DDBJ whole genome shotgun (WGS) entry which is preliminary data.</text>
</comment>
<feature type="region of interest" description="Disordered" evidence="2">
    <location>
        <begin position="214"/>
        <end position="233"/>
    </location>
</feature>
<keyword evidence="1" id="KW-0378">Hydrolase</keyword>
<dbReference type="InterPro" id="IPR023214">
    <property type="entry name" value="HAD_sf"/>
</dbReference>
<dbReference type="SFLD" id="SFLDG01129">
    <property type="entry name" value="C1.5:_HAD__Beta-PGM__Phosphata"/>
    <property type="match status" value="1"/>
</dbReference>
<evidence type="ECO:0000256" key="1">
    <source>
        <dbReference type="ARBA" id="ARBA00022801"/>
    </source>
</evidence>
<organism evidence="3 4">
    <name type="scientific">Streptomyces xanthochromogenes</name>
    <dbReference type="NCBI Taxonomy" id="67384"/>
    <lineage>
        <taxon>Bacteria</taxon>
        <taxon>Bacillati</taxon>
        <taxon>Actinomycetota</taxon>
        <taxon>Actinomycetes</taxon>
        <taxon>Kitasatosporales</taxon>
        <taxon>Streptomycetaceae</taxon>
        <taxon>Streptomyces</taxon>
    </lineage>
</organism>
<evidence type="ECO:0000313" key="3">
    <source>
        <dbReference type="EMBL" id="GGY38923.1"/>
    </source>
</evidence>
<dbReference type="RefSeq" id="WP_190027576.1">
    <property type="nucleotide sequence ID" value="NZ_BMUU01000005.1"/>
</dbReference>
<dbReference type="InterPro" id="IPR051540">
    <property type="entry name" value="S-2-haloacid_dehalogenase"/>
</dbReference>
<name>A0ABQ3A7G5_9ACTN</name>
<gene>
    <name evidence="3" type="ORF">GCM10010326_36250</name>
</gene>
<dbReference type="NCBIfam" id="TIGR01549">
    <property type="entry name" value="HAD-SF-IA-v1"/>
    <property type="match status" value="1"/>
</dbReference>
<evidence type="ECO:0000313" key="4">
    <source>
        <dbReference type="Proteomes" id="UP000600946"/>
    </source>
</evidence>
<evidence type="ECO:0000256" key="2">
    <source>
        <dbReference type="SAM" id="MobiDB-lite"/>
    </source>
</evidence>
<sequence>MIETIVLDIGETLVRDDRYWAAWADWIGVPRHTLAALVGAVVTQGGDPADALRMLKPGMDVREAHLAREASGRGEHLDETDLYDDVRPALGGLRGLGVRVVVAGNQTARAGELLRGLDLPADLVATSGEWGVDKPQPGFYAKVLEASGSAPHETVYVGDHPVNDLFPAKAAGLRVAHLRRGPWGHWWADDPKVVAAADWRIDSLTQLTAIVSEEASGSSAPARPALRSVTESD</sequence>
<dbReference type="EMBL" id="BMUU01000005">
    <property type="protein sequence ID" value="GGY38923.1"/>
    <property type="molecule type" value="Genomic_DNA"/>
</dbReference>
<dbReference type="PANTHER" id="PTHR43316">
    <property type="entry name" value="HYDROLASE, HALOACID DELAHOGENASE-RELATED"/>
    <property type="match status" value="1"/>
</dbReference>
<accession>A0ABQ3A7G5</accession>
<keyword evidence="4" id="KW-1185">Reference proteome</keyword>
<dbReference type="InterPro" id="IPR006439">
    <property type="entry name" value="HAD-SF_hydro_IA"/>
</dbReference>
<dbReference type="Gene3D" id="3.40.50.1000">
    <property type="entry name" value="HAD superfamily/HAD-like"/>
    <property type="match status" value="1"/>
</dbReference>
<dbReference type="SUPFAM" id="SSF56784">
    <property type="entry name" value="HAD-like"/>
    <property type="match status" value="1"/>
</dbReference>
<proteinExistence type="predicted"/>
<dbReference type="Pfam" id="PF00702">
    <property type="entry name" value="Hydrolase"/>
    <property type="match status" value="1"/>
</dbReference>
<protein>
    <recommendedName>
        <fullName evidence="5">Hydrolase</fullName>
    </recommendedName>
</protein>
<dbReference type="SFLD" id="SFLDS00003">
    <property type="entry name" value="Haloacid_Dehalogenase"/>
    <property type="match status" value="1"/>
</dbReference>
<dbReference type="GeneID" id="96291576"/>